<dbReference type="InterPro" id="IPR014729">
    <property type="entry name" value="Rossmann-like_a/b/a_fold"/>
</dbReference>
<accession>A0A7Z7LCM5</accession>
<evidence type="ECO:0000259" key="11">
    <source>
        <dbReference type="Pfam" id="PF01467"/>
    </source>
</evidence>
<dbReference type="Gene3D" id="3.40.50.620">
    <property type="entry name" value="HUPs"/>
    <property type="match status" value="1"/>
</dbReference>
<dbReference type="HAMAP" id="MF_00244">
    <property type="entry name" value="NaMN_adenylyltr"/>
    <property type="match status" value="1"/>
</dbReference>
<keyword evidence="6 10" id="KW-0547">Nucleotide-binding</keyword>
<evidence type="ECO:0000256" key="7">
    <source>
        <dbReference type="ARBA" id="ARBA00022840"/>
    </source>
</evidence>
<gene>
    <name evidence="10 12" type="primary">nadD</name>
    <name evidence="12" type="ORF">MESINF_0166</name>
</gene>
<keyword evidence="5 10" id="KW-0548">Nucleotidyltransferase</keyword>
<name>A0A7Z7LCM5_9BACT</name>
<evidence type="ECO:0000313" key="13">
    <source>
        <dbReference type="Proteomes" id="UP000250796"/>
    </source>
</evidence>
<dbReference type="KEGG" id="minf:MESINF_0166"/>
<keyword evidence="8 10" id="KW-0520">NAD</keyword>
<dbReference type="NCBIfam" id="TIGR00482">
    <property type="entry name" value="nicotinate (nicotinamide) nucleotide adenylyltransferase"/>
    <property type="match status" value="1"/>
</dbReference>
<evidence type="ECO:0000256" key="3">
    <source>
        <dbReference type="ARBA" id="ARBA00022642"/>
    </source>
</evidence>
<dbReference type="NCBIfam" id="TIGR00125">
    <property type="entry name" value="cyt_tran_rel"/>
    <property type="match status" value="1"/>
</dbReference>
<dbReference type="GO" id="GO:0005524">
    <property type="term" value="F:ATP binding"/>
    <property type="evidence" value="ECO:0007669"/>
    <property type="project" value="UniProtKB-KW"/>
</dbReference>
<keyword evidence="4 10" id="KW-0808">Transferase</keyword>
<evidence type="ECO:0000313" key="12">
    <source>
        <dbReference type="EMBL" id="SSC11615.1"/>
    </source>
</evidence>
<dbReference type="GO" id="GO:0009435">
    <property type="term" value="P:NAD+ biosynthetic process"/>
    <property type="evidence" value="ECO:0007669"/>
    <property type="project" value="UniProtKB-UniRule"/>
</dbReference>
<dbReference type="UniPathway" id="UPA00253">
    <property type="reaction ID" value="UER00332"/>
</dbReference>
<dbReference type="Pfam" id="PF01467">
    <property type="entry name" value="CTP_transf_like"/>
    <property type="match status" value="1"/>
</dbReference>
<comment type="catalytic activity">
    <reaction evidence="9 10">
        <text>nicotinate beta-D-ribonucleotide + ATP + H(+) = deamido-NAD(+) + diphosphate</text>
        <dbReference type="Rhea" id="RHEA:22860"/>
        <dbReference type="ChEBI" id="CHEBI:15378"/>
        <dbReference type="ChEBI" id="CHEBI:30616"/>
        <dbReference type="ChEBI" id="CHEBI:33019"/>
        <dbReference type="ChEBI" id="CHEBI:57502"/>
        <dbReference type="ChEBI" id="CHEBI:58437"/>
        <dbReference type="EC" id="2.7.7.18"/>
    </reaction>
</comment>
<sequence>MFGGSFNPVHNGHIIIAIRALEELELDRLYIVPTYLPPHKREVNLAPYELRKKWLEKCFEGTGKIVISDYEKERGGISYSLFTIRYFSQKHSCRPYLIVGEDSYRALESWYEYRTLLKESRLAVYPRSCNEKPSQLVEGVVFLKAPMIELSSTEIRKRARSKRSLLGMVPGSIIGEVEKTYV</sequence>
<dbReference type="CDD" id="cd02165">
    <property type="entry name" value="NMNAT"/>
    <property type="match status" value="1"/>
</dbReference>
<evidence type="ECO:0000256" key="5">
    <source>
        <dbReference type="ARBA" id="ARBA00022695"/>
    </source>
</evidence>
<dbReference type="EC" id="2.7.7.18" evidence="10"/>
<comment type="pathway">
    <text evidence="2 10">Cofactor biosynthesis; NAD(+) biosynthesis; deamido-NAD(+) from nicotinate D-ribonucleotide: step 1/1.</text>
</comment>
<keyword evidence="7 10" id="KW-0067">ATP-binding</keyword>
<organism evidence="12 13">
    <name type="scientific">Mesotoga infera</name>
    <dbReference type="NCBI Taxonomy" id="1236046"/>
    <lineage>
        <taxon>Bacteria</taxon>
        <taxon>Thermotogati</taxon>
        <taxon>Thermotogota</taxon>
        <taxon>Thermotogae</taxon>
        <taxon>Kosmotogales</taxon>
        <taxon>Kosmotogaceae</taxon>
        <taxon>Mesotoga</taxon>
    </lineage>
</organism>
<evidence type="ECO:0000256" key="8">
    <source>
        <dbReference type="ARBA" id="ARBA00023027"/>
    </source>
</evidence>
<evidence type="ECO:0000256" key="2">
    <source>
        <dbReference type="ARBA" id="ARBA00005019"/>
    </source>
</evidence>
<comment type="function">
    <text evidence="1 10">Catalyzes the reversible adenylation of nicotinate mononucleotide (NaMN) to nicotinic acid adenine dinucleotide (NaAD).</text>
</comment>
<dbReference type="Proteomes" id="UP000250796">
    <property type="component" value="Chromosome MESINF"/>
</dbReference>
<protein>
    <recommendedName>
        <fullName evidence="10">Probable nicotinate-nucleotide adenylyltransferase</fullName>
        <ecNumber evidence="10">2.7.7.18</ecNumber>
    </recommendedName>
    <alternativeName>
        <fullName evidence="10">Deamido-NAD(+) diphosphorylase</fullName>
    </alternativeName>
    <alternativeName>
        <fullName evidence="10">Deamido-NAD(+) pyrophosphorylase</fullName>
    </alternativeName>
    <alternativeName>
        <fullName evidence="10">Nicotinate mononucleotide adenylyltransferase</fullName>
        <shortName evidence="10">NaMN adenylyltransferase</shortName>
    </alternativeName>
</protein>
<dbReference type="AlphaFoldDB" id="A0A7Z7LCM5"/>
<keyword evidence="13" id="KW-1185">Reference proteome</keyword>
<keyword evidence="3 10" id="KW-0662">Pyridine nucleotide biosynthesis</keyword>
<reference evidence="12 13" key="1">
    <citation type="submission" date="2017-01" db="EMBL/GenBank/DDBJ databases">
        <authorList>
            <person name="Erauso G."/>
        </authorList>
    </citation>
    <scope>NUCLEOTIDE SEQUENCE [LARGE SCALE GENOMIC DNA]</scope>
    <source>
        <strain evidence="12">MESINF1</strain>
    </source>
</reference>
<comment type="similarity">
    <text evidence="10">Belongs to the NadD family.</text>
</comment>
<dbReference type="InterPro" id="IPR004821">
    <property type="entry name" value="Cyt_trans-like"/>
</dbReference>
<dbReference type="PANTHER" id="PTHR39321:SF3">
    <property type="entry name" value="PHOSPHOPANTETHEINE ADENYLYLTRANSFERASE"/>
    <property type="match status" value="1"/>
</dbReference>
<dbReference type="GO" id="GO:0004515">
    <property type="term" value="F:nicotinate-nucleotide adenylyltransferase activity"/>
    <property type="evidence" value="ECO:0007669"/>
    <property type="project" value="UniProtKB-UniRule"/>
</dbReference>
<evidence type="ECO:0000256" key="9">
    <source>
        <dbReference type="ARBA" id="ARBA00048721"/>
    </source>
</evidence>
<dbReference type="SUPFAM" id="SSF52374">
    <property type="entry name" value="Nucleotidylyl transferase"/>
    <property type="match status" value="1"/>
</dbReference>
<dbReference type="EMBL" id="LS974202">
    <property type="protein sequence ID" value="SSC11615.1"/>
    <property type="molecule type" value="Genomic_DNA"/>
</dbReference>
<evidence type="ECO:0000256" key="10">
    <source>
        <dbReference type="HAMAP-Rule" id="MF_00244"/>
    </source>
</evidence>
<evidence type="ECO:0000256" key="1">
    <source>
        <dbReference type="ARBA" id="ARBA00002324"/>
    </source>
</evidence>
<feature type="domain" description="Cytidyltransferase-like" evidence="11">
    <location>
        <begin position="1"/>
        <end position="158"/>
    </location>
</feature>
<evidence type="ECO:0000256" key="4">
    <source>
        <dbReference type="ARBA" id="ARBA00022679"/>
    </source>
</evidence>
<proteinExistence type="inferred from homology"/>
<dbReference type="PANTHER" id="PTHR39321">
    <property type="entry name" value="NICOTINATE-NUCLEOTIDE ADENYLYLTRANSFERASE-RELATED"/>
    <property type="match status" value="1"/>
</dbReference>
<dbReference type="InterPro" id="IPR005248">
    <property type="entry name" value="NadD/NMNAT"/>
</dbReference>
<evidence type="ECO:0000256" key="6">
    <source>
        <dbReference type="ARBA" id="ARBA00022741"/>
    </source>
</evidence>